<name>A0A6L8LVW2_9VIBR</name>
<keyword evidence="3" id="KW-1185">Reference proteome</keyword>
<feature type="chain" id="PRO_5026841416" evidence="1">
    <location>
        <begin position="21"/>
        <end position="274"/>
    </location>
</feature>
<gene>
    <name evidence="2" type="ORF">GTG28_13485</name>
</gene>
<comment type="caution">
    <text evidence="2">The sequence shown here is derived from an EMBL/GenBank/DDBJ whole genome shotgun (WGS) entry which is preliminary data.</text>
</comment>
<protein>
    <submittedName>
        <fullName evidence="2">DUF2861 family protein</fullName>
    </submittedName>
</protein>
<organism evidence="2 3">
    <name type="scientific">Vibrio tetraodonis subsp. pristinus</name>
    <dbReference type="NCBI Taxonomy" id="2695891"/>
    <lineage>
        <taxon>Bacteria</taxon>
        <taxon>Pseudomonadati</taxon>
        <taxon>Pseudomonadota</taxon>
        <taxon>Gammaproteobacteria</taxon>
        <taxon>Vibrionales</taxon>
        <taxon>Vibrionaceae</taxon>
        <taxon>Vibrio</taxon>
    </lineage>
</organism>
<dbReference type="Proteomes" id="UP000478571">
    <property type="component" value="Unassembled WGS sequence"/>
</dbReference>
<dbReference type="AlphaFoldDB" id="A0A6L8LVW2"/>
<reference evidence="2 3" key="1">
    <citation type="submission" date="2020-01" db="EMBL/GenBank/DDBJ databases">
        <title>Draft Genome Sequence of Vibrio sp. strain OCN044, Isolated from a Healthy Coral at Palmyra Atoll.</title>
        <authorList>
            <person name="Videau P."/>
            <person name="Loughran R."/>
            <person name="Esquivel A."/>
            <person name="Deadmond M."/>
            <person name="Paddock B.E."/>
            <person name="Saw J.H."/>
            <person name="Ushijima B."/>
        </authorList>
    </citation>
    <scope>NUCLEOTIDE SEQUENCE [LARGE SCALE GENOMIC DNA]</scope>
    <source>
        <strain evidence="2 3">OCN044</strain>
    </source>
</reference>
<dbReference type="InterPro" id="IPR021290">
    <property type="entry name" value="DUF2861"/>
</dbReference>
<keyword evidence="1" id="KW-0732">Signal</keyword>
<evidence type="ECO:0000313" key="3">
    <source>
        <dbReference type="Proteomes" id="UP000478571"/>
    </source>
</evidence>
<evidence type="ECO:0000313" key="2">
    <source>
        <dbReference type="EMBL" id="MYM60241.1"/>
    </source>
</evidence>
<feature type="signal peptide" evidence="1">
    <location>
        <begin position="1"/>
        <end position="20"/>
    </location>
</feature>
<dbReference type="Pfam" id="PF11060">
    <property type="entry name" value="DUF2861"/>
    <property type="match status" value="1"/>
</dbReference>
<accession>A0A6L8LVW2</accession>
<dbReference type="RefSeq" id="WP_160930652.1">
    <property type="nucleotide sequence ID" value="NZ_WWEU01000004.1"/>
</dbReference>
<dbReference type="EMBL" id="WWEU01000004">
    <property type="protein sequence ID" value="MYM60241.1"/>
    <property type="molecule type" value="Genomic_DNA"/>
</dbReference>
<evidence type="ECO:0000256" key="1">
    <source>
        <dbReference type="SAM" id="SignalP"/>
    </source>
</evidence>
<proteinExistence type="predicted"/>
<sequence>MRKTLLIALSTFSQIHSAQASWFADTPLQPVYQALVNHQPQLAWQELILAMSNNSIDSQYWLPAKQEILKQTSCGQELFNRDESLPAQISVTFIRRSGLSSQGFQIKLSAEGTTKDSKVELISPSSKILLHTSLAKKTEYQEVETEEMLNKPMAGIYTLNINQKPYLLLITIPNNKSWITYDSTTNTVHTLPQKSIDSCSQALSSWQWFDTTYAMLGSKIPIDAKIAPIPVSQYQKAKHLSASVSVYEYQQGIEVGYVQRISIPFSPITLERKN</sequence>